<gene>
    <name evidence="2" type="ORF">ANCDUO_12294</name>
</gene>
<organism evidence="2 3">
    <name type="scientific">Ancylostoma duodenale</name>
    <dbReference type="NCBI Taxonomy" id="51022"/>
    <lineage>
        <taxon>Eukaryota</taxon>
        <taxon>Metazoa</taxon>
        <taxon>Ecdysozoa</taxon>
        <taxon>Nematoda</taxon>
        <taxon>Chromadorea</taxon>
        <taxon>Rhabditida</taxon>
        <taxon>Rhabditina</taxon>
        <taxon>Rhabditomorpha</taxon>
        <taxon>Strongyloidea</taxon>
        <taxon>Ancylostomatidae</taxon>
        <taxon>Ancylostomatinae</taxon>
        <taxon>Ancylostoma</taxon>
    </lineage>
</organism>
<keyword evidence="3" id="KW-1185">Reference proteome</keyword>
<feature type="signal peptide" evidence="1">
    <location>
        <begin position="1"/>
        <end position="25"/>
    </location>
</feature>
<protein>
    <recommendedName>
        <fullName evidence="4">Secreted protein</fullName>
    </recommendedName>
</protein>
<evidence type="ECO:0000313" key="2">
    <source>
        <dbReference type="EMBL" id="KIH57513.1"/>
    </source>
</evidence>
<name>A0A0C2CLR4_9BILA</name>
<dbReference type="EMBL" id="KN734296">
    <property type="protein sequence ID" value="KIH57513.1"/>
    <property type="molecule type" value="Genomic_DNA"/>
</dbReference>
<evidence type="ECO:0000313" key="3">
    <source>
        <dbReference type="Proteomes" id="UP000054047"/>
    </source>
</evidence>
<sequence>MAWKSLESLLDCALIMLRWLLGTLGRCVSLSGNTGVSVCSCSVSYWYMFPLTGTVKTKEKAWNNDSSWRLAVEGLR</sequence>
<dbReference type="Proteomes" id="UP000054047">
    <property type="component" value="Unassembled WGS sequence"/>
</dbReference>
<proteinExistence type="predicted"/>
<evidence type="ECO:0000256" key="1">
    <source>
        <dbReference type="SAM" id="SignalP"/>
    </source>
</evidence>
<dbReference type="AlphaFoldDB" id="A0A0C2CLR4"/>
<accession>A0A0C2CLR4</accession>
<keyword evidence="1" id="KW-0732">Signal</keyword>
<evidence type="ECO:0008006" key="4">
    <source>
        <dbReference type="Google" id="ProtNLM"/>
    </source>
</evidence>
<feature type="chain" id="PRO_5002159201" description="Secreted protein" evidence="1">
    <location>
        <begin position="26"/>
        <end position="76"/>
    </location>
</feature>
<reference evidence="2 3" key="1">
    <citation type="submission" date="2013-12" db="EMBL/GenBank/DDBJ databases">
        <title>Draft genome of the parsitic nematode Ancylostoma duodenale.</title>
        <authorList>
            <person name="Mitreva M."/>
        </authorList>
    </citation>
    <scope>NUCLEOTIDE SEQUENCE [LARGE SCALE GENOMIC DNA]</scope>
    <source>
        <strain evidence="2 3">Zhejiang</strain>
    </source>
</reference>